<evidence type="ECO:0000256" key="3">
    <source>
        <dbReference type="ARBA" id="ARBA00022630"/>
    </source>
</evidence>
<proteinExistence type="inferred from homology"/>
<comment type="similarity">
    <text evidence="2">Belongs to the GMC oxidoreductase family.</text>
</comment>
<evidence type="ECO:0000313" key="6">
    <source>
        <dbReference type="EMBL" id="SVD35007.1"/>
    </source>
</evidence>
<dbReference type="AlphaFoldDB" id="A0A382ULQ7"/>
<dbReference type="Gene3D" id="3.30.560.10">
    <property type="entry name" value="Glucose Oxidase, domain 3"/>
    <property type="match status" value="1"/>
</dbReference>
<accession>A0A382ULQ7</accession>
<dbReference type="GO" id="GO:0050660">
    <property type="term" value="F:flavin adenine dinucleotide binding"/>
    <property type="evidence" value="ECO:0007669"/>
    <property type="project" value="InterPro"/>
</dbReference>
<dbReference type="Gene3D" id="3.50.50.60">
    <property type="entry name" value="FAD/NAD(P)-binding domain"/>
    <property type="match status" value="1"/>
</dbReference>
<dbReference type="PANTHER" id="PTHR11552:SF147">
    <property type="entry name" value="CHOLINE DEHYDROGENASE, MITOCHONDRIAL"/>
    <property type="match status" value="1"/>
</dbReference>
<keyword evidence="3" id="KW-0285">Flavoprotein</keyword>
<dbReference type="GO" id="GO:0016614">
    <property type="term" value="F:oxidoreductase activity, acting on CH-OH group of donors"/>
    <property type="evidence" value="ECO:0007669"/>
    <property type="project" value="InterPro"/>
</dbReference>
<feature type="non-terminal residue" evidence="6">
    <location>
        <position position="106"/>
    </location>
</feature>
<dbReference type="EMBL" id="UINC01145090">
    <property type="protein sequence ID" value="SVD35007.1"/>
    <property type="molecule type" value="Genomic_DNA"/>
</dbReference>
<evidence type="ECO:0000256" key="2">
    <source>
        <dbReference type="ARBA" id="ARBA00010790"/>
    </source>
</evidence>
<name>A0A382ULQ7_9ZZZZ</name>
<protein>
    <recommendedName>
        <fullName evidence="5">Glucose-methanol-choline oxidoreductase N-terminal domain-containing protein</fullName>
    </recommendedName>
</protein>
<feature type="domain" description="Glucose-methanol-choline oxidoreductase N-terminal" evidence="5">
    <location>
        <begin position="81"/>
        <end position="104"/>
    </location>
</feature>
<sequence length="106" mass="11594">MSVFDYIVIGAGSAGCVLANRLTVPPRTKTLLLEAGGKDRNVWIHIPVGFNKTLNDPSVNWCFETEPEAATDNRKIPIPRGKVLGGSSSINGMLYVRGQSQDYDTW</sequence>
<dbReference type="Pfam" id="PF00732">
    <property type="entry name" value="GMC_oxred_N"/>
    <property type="match status" value="1"/>
</dbReference>
<keyword evidence="4" id="KW-0274">FAD</keyword>
<comment type="cofactor">
    <cofactor evidence="1">
        <name>FAD</name>
        <dbReference type="ChEBI" id="CHEBI:57692"/>
    </cofactor>
</comment>
<dbReference type="InterPro" id="IPR036188">
    <property type="entry name" value="FAD/NAD-bd_sf"/>
</dbReference>
<dbReference type="PROSITE" id="PS00623">
    <property type="entry name" value="GMC_OXRED_1"/>
    <property type="match status" value="1"/>
</dbReference>
<gene>
    <name evidence="6" type="ORF">METZ01_LOCUS387861</name>
</gene>
<dbReference type="InterPro" id="IPR000172">
    <property type="entry name" value="GMC_OxRdtase_N"/>
</dbReference>
<organism evidence="6">
    <name type="scientific">marine metagenome</name>
    <dbReference type="NCBI Taxonomy" id="408172"/>
    <lineage>
        <taxon>unclassified sequences</taxon>
        <taxon>metagenomes</taxon>
        <taxon>ecological metagenomes</taxon>
    </lineage>
</organism>
<reference evidence="6" key="1">
    <citation type="submission" date="2018-05" db="EMBL/GenBank/DDBJ databases">
        <authorList>
            <person name="Lanie J.A."/>
            <person name="Ng W.-L."/>
            <person name="Kazmierczak K.M."/>
            <person name="Andrzejewski T.M."/>
            <person name="Davidsen T.M."/>
            <person name="Wayne K.J."/>
            <person name="Tettelin H."/>
            <person name="Glass J.I."/>
            <person name="Rusch D."/>
            <person name="Podicherti R."/>
            <person name="Tsui H.-C.T."/>
            <person name="Winkler M.E."/>
        </authorList>
    </citation>
    <scope>NUCLEOTIDE SEQUENCE</scope>
</reference>
<evidence type="ECO:0000259" key="5">
    <source>
        <dbReference type="PROSITE" id="PS00623"/>
    </source>
</evidence>
<dbReference type="InterPro" id="IPR012132">
    <property type="entry name" value="GMC_OxRdtase"/>
</dbReference>
<evidence type="ECO:0000256" key="4">
    <source>
        <dbReference type="ARBA" id="ARBA00022827"/>
    </source>
</evidence>
<dbReference type="PANTHER" id="PTHR11552">
    <property type="entry name" value="GLUCOSE-METHANOL-CHOLINE GMC OXIDOREDUCTASE"/>
    <property type="match status" value="1"/>
</dbReference>
<dbReference type="SUPFAM" id="SSF51905">
    <property type="entry name" value="FAD/NAD(P)-binding domain"/>
    <property type="match status" value="1"/>
</dbReference>
<evidence type="ECO:0000256" key="1">
    <source>
        <dbReference type="ARBA" id="ARBA00001974"/>
    </source>
</evidence>